<name>A0A8S5UF84_9CAUD</name>
<reference evidence="1" key="1">
    <citation type="journal article" date="2021" name="Proc. Natl. Acad. Sci. U.S.A.">
        <title>A Catalog of Tens of Thousands of Viruses from Human Metagenomes Reveals Hidden Associations with Chronic Diseases.</title>
        <authorList>
            <person name="Tisza M.J."/>
            <person name="Buck C.B."/>
        </authorList>
    </citation>
    <scope>NUCLEOTIDE SEQUENCE</scope>
    <source>
        <strain evidence="1">CtcyQ27</strain>
    </source>
</reference>
<organism evidence="1">
    <name type="scientific">Myoviridae sp. ctcyQ27</name>
    <dbReference type="NCBI Taxonomy" id="2825139"/>
    <lineage>
        <taxon>Viruses</taxon>
        <taxon>Duplodnaviria</taxon>
        <taxon>Heunggongvirae</taxon>
        <taxon>Uroviricota</taxon>
        <taxon>Caudoviricetes</taxon>
    </lineage>
</organism>
<protein>
    <submittedName>
        <fullName evidence="1">RNA pyrophosphohydrolase</fullName>
    </submittedName>
</protein>
<dbReference type="EMBL" id="BK016080">
    <property type="protein sequence ID" value="DAF93153.1"/>
    <property type="molecule type" value="Genomic_DNA"/>
</dbReference>
<proteinExistence type="predicted"/>
<evidence type="ECO:0000313" key="1">
    <source>
        <dbReference type="EMBL" id="DAF93153.1"/>
    </source>
</evidence>
<sequence length="188" mass="22740">MDYTEYEHQKRIPRSKQVNIEKFIRYGGYYDVNNNWNSIVTVEGYPDKIFRGRVEVFLFKDNKIYMDINEQRYRIPGGSFDIRRSHTDQVYNEIKEEAKIISKNIYYTGLSYVTIFSRYTKPSNKRMSWHGTYNEVYLAEYDHLYRGRVNETVYDYNMHHQGKFYVLDDVLHILKPEHLTALKMSKII</sequence>
<accession>A0A8S5UF84</accession>